<dbReference type="AlphaFoldDB" id="A0A345NMR9"/>
<name>A0A345NMR9_9MICO</name>
<dbReference type="Proteomes" id="UP000253790">
    <property type="component" value="Chromosome"/>
</dbReference>
<dbReference type="OrthoDB" id="4869564at2"/>
<feature type="signal peptide" evidence="2">
    <location>
        <begin position="1"/>
        <end position="17"/>
    </location>
</feature>
<feature type="compositionally biased region" description="Acidic residues" evidence="1">
    <location>
        <begin position="138"/>
        <end position="151"/>
    </location>
</feature>
<protein>
    <submittedName>
        <fullName evidence="3">Uncharacterized protein</fullName>
    </submittedName>
</protein>
<feature type="region of interest" description="Disordered" evidence="1">
    <location>
        <begin position="138"/>
        <end position="173"/>
    </location>
</feature>
<keyword evidence="4" id="KW-1185">Reference proteome</keyword>
<evidence type="ECO:0000256" key="1">
    <source>
        <dbReference type="SAM" id="MobiDB-lite"/>
    </source>
</evidence>
<keyword evidence="2" id="KW-0732">Signal</keyword>
<accession>A0A345NMR9</accession>
<organism evidence="3 4">
    <name type="scientific">Ornithinimicrobium avium</name>
    <dbReference type="NCBI Taxonomy" id="2283195"/>
    <lineage>
        <taxon>Bacteria</taxon>
        <taxon>Bacillati</taxon>
        <taxon>Actinomycetota</taxon>
        <taxon>Actinomycetes</taxon>
        <taxon>Micrococcales</taxon>
        <taxon>Ornithinimicrobiaceae</taxon>
        <taxon>Ornithinimicrobium</taxon>
    </lineage>
</organism>
<gene>
    <name evidence="3" type="ORF">DV701_09540</name>
</gene>
<feature type="chain" id="PRO_5038332668" evidence="2">
    <location>
        <begin position="18"/>
        <end position="173"/>
    </location>
</feature>
<proteinExistence type="predicted"/>
<dbReference type="PROSITE" id="PS51257">
    <property type="entry name" value="PROKAR_LIPOPROTEIN"/>
    <property type="match status" value="1"/>
</dbReference>
<dbReference type="KEGG" id="orn:DV701_09540"/>
<evidence type="ECO:0000313" key="4">
    <source>
        <dbReference type="Proteomes" id="UP000253790"/>
    </source>
</evidence>
<feature type="region of interest" description="Disordered" evidence="1">
    <location>
        <begin position="21"/>
        <end position="48"/>
    </location>
</feature>
<evidence type="ECO:0000256" key="2">
    <source>
        <dbReference type="SAM" id="SignalP"/>
    </source>
</evidence>
<dbReference type="EMBL" id="CP031229">
    <property type="protein sequence ID" value="AXH96327.1"/>
    <property type="molecule type" value="Genomic_DNA"/>
</dbReference>
<sequence length="173" mass="17393">MRRTTLTAALGMALVLAGCSSDGSGDGSTTDSTTSASTDASASSAATEAGAETTGAAAAMEDPVCAGFFQTGAVTLADRATKDRDLLASGDTLDPASWGEISLLNQRITQLGAQAEGDQADLLERINAPFVEATDAVLSDEDQSPTDEEITVPEIDVADSGAAQDELETACAG</sequence>
<dbReference type="RefSeq" id="WP_114928092.1">
    <property type="nucleotide sequence ID" value="NZ_CP031229.1"/>
</dbReference>
<reference evidence="3 4" key="1">
    <citation type="submission" date="2018-07" db="EMBL/GenBank/DDBJ databases">
        <title>Complete genome sequencing of Ornithinimicrobium sp. AMA3305.</title>
        <authorList>
            <person name="Bae J.-W."/>
        </authorList>
    </citation>
    <scope>NUCLEOTIDE SEQUENCE [LARGE SCALE GENOMIC DNA]</scope>
    <source>
        <strain evidence="3 4">AMA3305</strain>
    </source>
</reference>
<evidence type="ECO:0000313" key="3">
    <source>
        <dbReference type="EMBL" id="AXH96327.1"/>
    </source>
</evidence>